<evidence type="ECO:0000313" key="2">
    <source>
        <dbReference type="Proteomes" id="UP000502894"/>
    </source>
</evidence>
<protein>
    <submittedName>
        <fullName evidence="1">Uncharacterized protein</fullName>
    </submittedName>
</protein>
<reference evidence="1" key="1">
    <citation type="journal article" date="2020" name="Microbiol. Resour. Announc.">
        <title>Complete Genome Sequence of Novel Psychrotolerant Legionella Strain TUM19329, Isolated from Antarctic Lake Sediment.</title>
        <authorList>
            <person name="Shimada S."/>
            <person name="Nakai R."/>
            <person name="Aoki K."/>
            <person name="Shimoeda N."/>
            <person name="Ohno G."/>
            <person name="Miyazaki Y."/>
            <person name="Kudoh S."/>
            <person name="Imura S."/>
            <person name="Watanabe K."/>
            <person name="Ishii Y."/>
            <person name="Tateda K."/>
        </authorList>
    </citation>
    <scope>NUCLEOTIDE SEQUENCE [LARGE SCALE GENOMIC DNA]</scope>
    <source>
        <strain evidence="1">TUM19329</strain>
    </source>
</reference>
<gene>
    <name evidence="1" type="ORF">TUM19329_01320</name>
</gene>
<dbReference type="AlphaFoldDB" id="A0A6F8SZX5"/>
<name>A0A6F8SZX5_9GAMM</name>
<proteinExistence type="predicted"/>
<accession>A0A6F8SZX5</accession>
<dbReference type="KEGG" id="lant:TUM19329_01320"/>
<dbReference type="RefSeq" id="WP_173235592.1">
    <property type="nucleotide sequence ID" value="NZ_AP022839.1"/>
</dbReference>
<organism evidence="1 2">
    <name type="scientific">Legionella antarctica</name>
    <dbReference type="NCBI Taxonomy" id="2708020"/>
    <lineage>
        <taxon>Bacteria</taxon>
        <taxon>Pseudomonadati</taxon>
        <taxon>Pseudomonadota</taxon>
        <taxon>Gammaproteobacteria</taxon>
        <taxon>Legionellales</taxon>
        <taxon>Legionellaceae</taxon>
        <taxon>Legionella</taxon>
    </lineage>
</organism>
<dbReference type="Proteomes" id="UP000502894">
    <property type="component" value="Chromosome"/>
</dbReference>
<sequence>MIELHLQELLGKSPQDYGYQEAGWQINMLHVWFKKQGLEACDNTRVKSLNKLGFVYKRFSKLYLQMHRRLLKKARIAESVPLAKIGF</sequence>
<dbReference type="EMBL" id="AP022839">
    <property type="protein sequence ID" value="BCA93771.1"/>
    <property type="molecule type" value="Genomic_DNA"/>
</dbReference>
<keyword evidence="2" id="KW-1185">Reference proteome</keyword>
<evidence type="ECO:0000313" key="1">
    <source>
        <dbReference type="EMBL" id="BCA93771.1"/>
    </source>
</evidence>